<dbReference type="PANTHER" id="PTHR47926">
    <property type="entry name" value="PENTATRICOPEPTIDE REPEAT-CONTAINING PROTEIN"/>
    <property type="match status" value="1"/>
</dbReference>
<evidence type="ECO:0000313" key="3">
    <source>
        <dbReference type="EMBL" id="CAK9266026.1"/>
    </source>
</evidence>
<name>A0ABP0WIP4_9BRYO</name>
<dbReference type="Proteomes" id="UP001497444">
    <property type="component" value="Chromosome 18"/>
</dbReference>
<accession>A0ABP0WIP4</accession>
<sequence>MQARAKGIGTISMTKLCYFCAGVECTLVDLYAKCGSIKDAWRVFNKMPSQDVVIWNVMLGGCAMHGHGKEALKHFEQMCEGVQPDDIIFICPLSVCSHAGLVDEGMCCYASMVTDYMISVKLEHYTCMVNLLSCAGHLREAENMVMAMPCKQHVAAWMVLLDAYRIHGNVEMSNTYAGGGNRHLHENVEWQRKEKRGLEALLLATAVGGKCHKADEHVFHICAFSSKSKDGDGYR</sequence>
<gene>
    <name evidence="3" type="ORF">CSSPJE1EN1_LOCUS11504</name>
</gene>
<keyword evidence="4" id="KW-1185">Reference proteome</keyword>
<organism evidence="3 4">
    <name type="scientific">Sphagnum jensenii</name>
    <dbReference type="NCBI Taxonomy" id="128206"/>
    <lineage>
        <taxon>Eukaryota</taxon>
        <taxon>Viridiplantae</taxon>
        <taxon>Streptophyta</taxon>
        <taxon>Embryophyta</taxon>
        <taxon>Bryophyta</taxon>
        <taxon>Sphagnophytina</taxon>
        <taxon>Sphagnopsida</taxon>
        <taxon>Sphagnales</taxon>
        <taxon>Sphagnaceae</taxon>
        <taxon>Sphagnum</taxon>
    </lineage>
</organism>
<protein>
    <recommendedName>
        <fullName evidence="5">Pentatricopeptide repeat-containing protein</fullName>
    </recommendedName>
</protein>
<dbReference type="NCBIfam" id="TIGR00756">
    <property type="entry name" value="PPR"/>
    <property type="match status" value="2"/>
</dbReference>
<dbReference type="InterPro" id="IPR002885">
    <property type="entry name" value="PPR_rpt"/>
</dbReference>
<keyword evidence="1" id="KW-0677">Repeat</keyword>
<dbReference type="Pfam" id="PF01535">
    <property type="entry name" value="PPR"/>
    <property type="match status" value="3"/>
</dbReference>
<reference evidence="3" key="1">
    <citation type="submission" date="2024-02" db="EMBL/GenBank/DDBJ databases">
        <authorList>
            <consortium name="ELIXIR-Norway"/>
            <consortium name="Elixir Norway"/>
        </authorList>
    </citation>
    <scope>NUCLEOTIDE SEQUENCE</scope>
</reference>
<dbReference type="EMBL" id="OZ020113">
    <property type="protein sequence ID" value="CAK9266026.1"/>
    <property type="molecule type" value="Genomic_DNA"/>
</dbReference>
<feature type="repeat" description="PPR" evidence="2">
    <location>
        <begin position="51"/>
        <end position="81"/>
    </location>
</feature>
<evidence type="ECO:0000256" key="1">
    <source>
        <dbReference type="ARBA" id="ARBA00022737"/>
    </source>
</evidence>
<dbReference type="Gene3D" id="1.25.40.10">
    <property type="entry name" value="Tetratricopeptide repeat domain"/>
    <property type="match status" value="1"/>
</dbReference>
<dbReference type="InterPro" id="IPR046960">
    <property type="entry name" value="PPR_At4g14850-like_plant"/>
</dbReference>
<dbReference type="InterPro" id="IPR011990">
    <property type="entry name" value="TPR-like_helical_dom_sf"/>
</dbReference>
<dbReference type="PROSITE" id="PS51375">
    <property type="entry name" value="PPR"/>
    <property type="match status" value="1"/>
</dbReference>
<evidence type="ECO:0008006" key="5">
    <source>
        <dbReference type="Google" id="ProtNLM"/>
    </source>
</evidence>
<proteinExistence type="predicted"/>
<evidence type="ECO:0000313" key="4">
    <source>
        <dbReference type="Proteomes" id="UP001497444"/>
    </source>
</evidence>
<evidence type="ECO:0000256" key="2">
    <source>
        <dbReference type="PROSITE-ProRule" id="PRU00708"/>
    </source>
</evidence>